<dbReference type="Proteomes" id="UP000823821">
    <property type="component" value="Unassembled WGS sequence"/>
</dbReference>
<evidence type="ECO:0000256" key="1">
    <source>
        <dbReference type="SAM" id="SignalP"/>
    </source>
</evidence>
<feature type="chain" id="PRO_5038527136" evidence="1">
    <location>
        <begin position="24"/>
        <end position="512"/>
    </location>
</feature>
<dbReference type="NCBIfam" id="NF033939">
    <property type="entry name" value="DESULF_POR1"/>
    <property type="match status" value="1"/>
</dbReference>
<dbReference type="InterPro" id="IPR059232">
    <property type="entry name" value="Porin_put"/>
</dbReference>
<evidence type="ECO:0000313" key="2">
    <source>
        <dbReference type="EMBL" id="HJA79606.1"/>
    </source>
</evidence>
<organism evidence="2 3">
    <name type="scientific">Candidatus Desulfovibrio intestinavium</name>
    <dbReference type="NCBI Taxonomy" id="2838534"/>
    <lineage>
        <taxon>Bacteria</taxon>
        <taxon>Pseudomonadati</taxon>
        <taxon>Thermodesulfobacteriota</taxon>
        <taxon>Desulfovibrionia</taxon>
        <taxon>Desulfovibrionales</taxon>
        <taxon>Desulfovibrionaceae</taxon>
        <taxon>Desulfovibrio</taxon>
    </lineage>
</organism>
<dbReference type="EMBL" id="DWZD01000047">
    <property type="protein sequence ID" value="HJA79606.1"/>
    <property type="molecule type" value="Genomic_DNA"/>
</dbReference>
<protein>
    <submittedName>
        <fullName evidence="2">Outer membrane homotrimeric porin</fullName>
    </submittedName>
</protein>
<proteinExistence type="predicted"/>
<feature type="signal peptide" evidence="1">
    <location>
        <begin position="1"/>
        <end position="23"/>
    </location>
</feature>
<sequence length="512" mass="56095">MKRIMTLALAAGMLFGAATGARAIDFRASGEWLFGFGAGEGSLLQSYRDGNGNRIKDTEDIFNAGQRIRLQLDAVASESLSGTVFFEIGDQFWGRNAEGAALGADGNNVIKVKNAYLDWLVPNTDLRFRMGLQGITLPNAAGGSAIMDGDAAGVVASYQFNENVGLTALWMRPLNDNYNGVDADGQPYGNGYTNYLDNMDLFALTLPLTFDGVELTPWVMLGFQGRNTRFNEGGVETADGALGFTLPGYYPDFNGLALGETSKAYGSMFWAGLPVTLSLWDPLNIEFDINYGYVEAMGRYDVIKRGVDLRRGSSQRQGWLVKALVEYKMDWGTPGIFGWYASGDDGSVKNGSERLPSIAGAGNFTSFIGDGNLAWGTLSTGGYDMNLTYAGTWGVGLQLADMSFVEDLKHTFRIAYWGGTNSPSMVKYMNNAASWNTGAYNQDGPYLTTNDGLLEFNLVNSYQIYENLEANLELGYIVNMIDRDTWRHSTYNTGYYSKQDAWKAQLILAYTF</sequence>
<gene>
    <name evidence="2" type="ORF">H9784_08610</name>
</gene>
<name>A0A9D2KSL9_9BACT</name>
<reference evidence="2" key="1">
    <citation type="journal article" date="2021" name="PeerJ">
        <title>Extensive microbial diversity within the chicken gut microbiome revealed by metagenomics and culture.</title>
        <authorList>
            <person name="Gilroy R."/>
            <person name="Ravi A."/>
            <person name="Getino M."/>
            <person name="Pursley I."/>
            <person name="Horton D.L."/>
            <person name="Alikhan N.F."/>
            <person name="Baker D."/>
            <person name="Gharbi K."/>
            <person name="Hall N."/>
            <person name="Watson M."/>
            <person name="Adriaenssens E.M."/>
            <person name="Foster-Nyarko E."/>
            <person name="Jarju S."/>
            <person name="Secka A."/>
            <person name="Antonio M."/>
            <person name="Oren A."/>
            <person name="Chaudhuri R.R."/>
            <person name="La Ragione R."/>
            <person name="Hildebrand F."/>
            <person name="Pallen M.J."/>
        </authorList>
    </citation>
    <scope>NUCLEOTIDE SEQUENCE</scope>
    <source>
        <strain evidence="2">5032</strain>
    </source>
</reference>
<keyword evidence="1" id="KW-0732">Signal</keyword>
<reference evidence="2" key="2">
    <citation type="submission" date="2021-04" db="EMBL/GenBank/DDBJ databases">
        <authorList>
            <person name="Gilroy R."/>
        </authorList>
    </citation>
    <scope>NUCLEOTIDE SEQUENCE</scope>
    <source>
        <strain evidence="2">5032</strain>
    </source>
</reference>
<evidence type="ECO:0000313" key="3">
    <source>
        <dbReference type="Proteomes" id="UP000823821"/>
    </source>
</evidence>
<dbReference type="AlphaFoldDB" id="A0A9D2KSL9"/>
<accession>A0A9D2KSL9</accession>
<comment type="caution">
    <text evidence="2">The sequence shown here is derived from an EMBL/GenBank/DDBJ whole genome shotgun (WGS) entry which is preliminary data.</text>
</comment>